<evidence type="ECO:0000313" key="2">
    <source>
        <dbReference type="Proteomes" id="UP001062846"/>
    </source>
</evidence>
<dbReference type="EMBL" id="CM046392">
    <property type="protein sequence ID" value="KAI8556102.1"/>
    <property type="molecule type" value="Genomic_DNA"/>
</dbReference>
<reference evidence="1" key="1">
    <citation type="submission" date="2022-02" db="EMBL/GenBank/DDBJ databases">
        <title>Plant Genome Project.</title>
        <authorList>
            <person name="Zhang R.-G."/>
        </authorList>
    </citation>
    <scope>NUCLEOTIDE SEQUENCE</scope>
    <source>
        <strain evidence="1">AT1</strain>
    </source>
</reference>
<comment type="caution">
    <text evidence="1">The sequence shown here is derived from an EMBL/GenBank/DDBJ whole genome shotgun (WGS) entry which is preliminary data.</text>
</comment>
<name>A0ACC0NRX6_RHOML</name>
<sequence>MSSVLQLYVSLRLLLETSMLCRYPTNLPRWIFRAHPRRSARTRQFRKEPSDFSNDDSDFSNDGDGDGDHDDPFGLKSSDSDDGGSVEDQQERDNSEKNQAQVKKSVKWASRC</sequence>
<dbReference type="Proteomes" id="UP001062846">
    <property type="component" value="Chromosome 5"/>
</dbReference>
<accession>A0ACC0NRX6</accession>
<protein>
    <submittedName>
        <fullName evidence="1">Uncharacterized protein</fullName>
    </submittedName>
</protein>
<keyword evidence="2" id="KW-1185">Reference proteome</keyword>
<gene>
    <name evidence="1" type="ORF">RHMOL_Rhmol05G0225900</name>
</gene>
<organism evidence="1 2">
    <name type="scientific">Rhododendron molle</name>
    <name type="common">Chinese azalea</name>
    <name type="synonym">Azalea mollis</name>
    <dbReference type="NCBI Taxonomy" id="49168"/>
    <lineage>
        <taxon>Eukaryota</taxon>
        <taxon>Viridiplantae</taxon>
        <taxon>Streptophyta</taxon>
        <taxon>Embryophyta</taxon>
        <taxon>Tracheophyta</taxon>
        <taxon>Spermatophyta</taxon>
        <taxon>Magnoliopsida</taxon>
        <taxon>eudicotyledons</taxon>
        <taxon>Gunneridae</taxon>
        <taxon>Pentapetalae</taxon>
        <taxon>asterids</taxon>
        <taxon>Ericales</taxon>
        <taxon>Ericaceae</taxon>
        <taxon>Ericoideae</taxon>
        <taxon>Rhodoreae</taxon>
        <taxon>Rhododendron</taxon>
    </lineage>
</organism>
<proteinExistence type="predicted"/>
<evidence type="ECO:0000313" key="1">
    <source>
        <dbReference type="EMBL" id="KAI8556102.1"/>
    </source>
</evidence>